<reference evidence="3 4" key="1">
    <citation type="journal article" date="1998" name="Science">
        <title>Genome sequence of the nematode C. elegans: a platform for investigating biology.</title>
        <authorList>
            <consortium name="The C. elegans sequencing consortium"/>
            <person name="Sulson J.E."/>
            <person name="Waterston R."/>
        </authorList>
    </citation>
    <scope>NUCLEOTIDE SEQUENCE [LARGE SCALE GENOMIC DNA]</scope>
    <source>
        <strain evidence="3 4">Bristol N2</strain>
    </source>
</reference>
<dbReference type="EMBL" id="BX284602">
    <property type="protein sequence ID" value="CAA93870.2"/>
    <property type="molecule type" value="Genomic_DNA"/>
</dbReference>
<dbReference type="AlphaFoldDB" id="Q21866"/>
<feature type="domain" description="GH18" evidence="2">
    <location>
        <begin position="81"/>
        <end position="430"/>
    </location>
</feature>
<dbReference type="GO" id="GO:0005975">
    <property type="term" value="P:carbohydrate metabolic process"/>
    <property type="evidence" value="ECO:0007669"/>
    <property type="project" value="InterPro"/>
</dbReference>
<dbReference type="KEGG" id="cel:CELE_R09D1.10"/>
<dbReference type="OrthoDB" id="10063355at2759"/>
<dbReference type="GeneID" id="187738"/>
<dbReference type="AGR" id="WB:WBGene00011166"/>
<keyword evidence="1" id="KW-1133">Transmembrane helix</keyword>
<dbReference type="PIR" id="T24081">
    <property type="entry name" value="T24081"/>
</dbReference>
<keyword evidence="1" id="KW-0472">Membrane</keyword>
<dbReference type="PANTHER" id="PTHR46073:SF11">
    <property type="entry name" value="GH18 DOMAIN-CONTAINING PROTEIN"/>
    <property type="match status" value="1"/>
</dbReference>
<evidence type="ECO:0000313" key="3">
    <source>
        <dbReference type="EMBL" id="CAA93870.2"/>
    </source>
</evidence>
<dbReference type="PhylomeDB" id="Q21866"/>
<evidence type="ECO:0000259" key="2">
    <source>
        <dbReference type="PROSITE" id="PS51910"/>
    </source>
</evidence>
<organism evidence="3 4">
    <name type="scientific">Caenorhabditis elegans</name>
    <dbReference type="NCBI Taxonomy" id="6239"/>
    <lineage>
        <taxon>Eukaryota</taxon>
        <taxon>Metazoa</taxon>
        <taxon>Ecdysozoa</taxon>
        <taxon>Nematoda</taxon>
        <taxon>Chromadorea</taxon>
        <taxon>Rhabditida</taxon>
        <taxon>Rhabditina</taxon>
        <taxon>Rhabditomorpha</taxon>
        <taxon>Rhabditoidea</taxon>
        <taxon>Rhabditidae</taxon>
        <taxon>Peloderinae</taxon>
        <taxon>Caenorhabditis</taxon>
    </lineage>
</organism>
<dbReference type="CTD" id="187738"/>
<dbReference type="SUPFAM" id="SSF51445">
    <property type="entry name" value="(Trans)glycosidases"/>
    <property type="match status" value="1"/>
</dbReference>
<name>Q21866_CAEEL</name>
<dbReference type="PaxDb" id="6239-R09D1.10"/>
<dbReference type="GO" id="GO:0008061">
    <property type="term" value="F:chitin binding"/>
    <property type="evidence" value="ECO:0007669"/>
    <property type="project" value="InterPro"/>
</dbReference>
<dbReference type="HOGENOM" id="CLU_002833_0_0_1"/>
<dbReference type="Gene3D" id="3.20.20.80">
    <property type="entry name" value="Glycosidases"/>
    <property type="match status" value="1"/>
</dbReference>
<sequence length="450" mass="51910">MKYQSNPNNPLLKEPKFKQKNDKPVRNDAAFYNAWKYVFLVVIFSGVLAFGICFLLRNYGVGRENREFQTMSEEDGEICDKKVIGYFSESHTSEITINHISKLTHAVFAFVIMKSDGTVMFRDKLAQERFLKIRDIANQASPKLKMLISIGGPANSDNFLPVISSPDRKKIFINSIVSFLKKYDIDGVDLFWKWPRLEDKYYYSRFISMLKERFQMEEKNYILSIIIPPCGFGGWNNKFDIENIVAVADFINIYSMDYYGPWKNPYGNPTGPISPIYNGAQGREAYNVHSSALTYSCKVKQSKKFNIVIPFFARLWKNVEKPIQHPGREVYRNVHLVHGSAVGESFMSRKSVLEKGYKLNSYSYDELSRSAFIYNSTTKEYLTFETEKSIEAKVNYVKDRALAGVWIWFVDLDDEENSLINAVNFTGLCSSGDTLKFDCHQKKSKSFAYL</sequence>
<gene>
    <name evidence="3 5" type="primary">chil-22</name>
    <name evidence="3" type="ORF">CELE_R09D1.10</name>
    <name evidence="5" type="ORF">R09D1.10</name>
</gene>
<dbReference type="eggNOG" id="KOG2806">
    <property type="taxonomic scope" value="Eukaryota"/>
</dbReference>
<dbReference type="Pfam" id="PF00704">
    <property type="entry name" value="Glyco_hydro_18"/>
    <property type="match status" value="1"/>
</dbReference>
<accession>Q21866</accession>
<proteinExistence type="predicted"/>
<dbReference type="FunCoup" id="Q21866">
    <property type="interactions" value="8"/>
</dbReference>
<evidence type="ECO:0000313" key="5">
    <source>
        <dbReference type="WormBase" id="R09D1.10"/>
    </source>
</evidence>
<dbReference type="WormBase" id="R09D1.10">
    <property type="protein sequence ID" value="CE32917"/>
    <property type="gene ID" value="WBGene00011166"/>
    <property type="gene designation" value="chil-22"/>
</dbReference>
<dbReference type="SMART" id="SM00636">
    <property type="entry name" value="Glyco_18"/>
    <property type="match status" value="1"/>
</dbReference>
<dbReference type="InterPro" id="IPR011583">
    <property type="entry name" value="Chitinase_II/V-like_cat"/>
</dbReference>
<keyword evidence="1" id="KW-0812">Transmembrane</keyword>
<feature type="transmembrane region" description="Helical" evidence="1">
    <location>
        <begin position="34"/>
        <end position="56"/>
    </location>
</feature>
<dbReference type="InterPro" id="IPR017853">
    <property type="entry name" value="GH"/>
</dbReference>
<dbReference type="PANTHER" id="PTHR46073">
    <property type="entry name" value="CHITINASE"/>
    <property type="match status" value="1"/>
</dbReference>
<evidence type="ECO:0000256" key="1">
    <source>
        <dbReference type="SAM" id="Phobius"/>
    </source>
</evidence>
<dbReference type="Proteomes" id="UP000001940">
    <property type="component" value="Chromosome II"/>
</dbReference>
<evidence type="ECO:0000313" key="4">
    <source>
        <dbReference type="Proteomes" id="UP000001940"/>
    </source>
</evidence>
<dbReference type="STRING" id="6239.R09D1.10.1"/>
<dbReference type="RefSeq" id="NP_496031.2">
    <property type="nucleotide sequence ID" value="NM_063630.5"/>
</dbReference>
<dbReference type="InParanoid" id="Q21866"/>
<dbReference type="Bgee" id="WBGene00011166">
    <property type="expression patterns" value="Expressed in larva and 1 other cell type or tissue"/>
</dbReference>
<dbReference type="OMA" id="KEQDIAM"/>
<dbReference type="InterPro" id="IPR001223">
    <property type="entry name" value="Glyco_hydro18_cat"/>
</dbReference>
<dbReference type="PROSITE" id="PS51910">
    <property type="entry name" value="GH18_2"/>
    <property type="match status" value="1"/>
</dbReference>
<dbReference type="SMR" id="Q21866"/>
<dbReference type="UCSC" id="R09D1.10">
    <property type="organism name" value="c. elegans"/>
</dbReference>
<dbReference type="CAZy" id="GH18">
    <property type="family name" value="Glycoside Hydrolase Family 18"/>
</dbReference>
<keyword evidence="4" id="KW-1185">Reference proteome</keyword>
<protein>
    <submittedName>
        <fullName evidence="3">GH18 domain-containing protein</fullName>
    </submittedName>
</protein>